<accession>A0A5C6BYW8</accession>
<dbReference type="PRINTS" id="PR00800">
    <property type="entry name" value="YHDCRBOXLASE"/>
</dbReference>
<keyword evidence="2" id="KW-0210">Decarboxylase</keyword>
<dbReference type="GO" id="GO:0006520">
    <property type="term" value="P:amino acid metabolic process"/>
    <property type="evidence" value="ECO:0007669"/>
    <property type="project" value="InterPro"/>
</dbReference>
<keyword evidence="8" id="KW-1185">Reference proteome</keyword>
<comment type="similarity">
    <text evidence="6">Belongs to the group II decarboxylase family.</text>
</comment>
<dbReference type="PANTHER" id="PTHR11999:SF70">
    <property type="entry name" value="MIP05841P"/>
    <property type="match status" value="1"/>
</dbReference>
<evidence type="ECO:0000256" key="6">
    <source>
        <dbReference type="RuleBase" id="RU000382"/>
    </source>
</evidence>
<dbReference type="GO" id="GO:0019752">
    <property type="term" value="P:carboxylic acid metabolic process"/>
    <property type="evidence" value="ECO:0007669"/>
    <property type="project" value="InterPro"/>
</dbReference>
<comment type="caution">
    <text evidence="7">The sequence shown here is derived from an EMBL/GenBank/DDBJ whole genome shotgun (WGS) entry which is preliminary data.</text>
</comment>
<dbReference type="InterPro" id="IPR015421">
    <property type="entry name" value="PyrdxlP-dep_Trfase_major"/>
</dbReference>
<evidence type="ECO:0000256" key="5">
    <source>
        <dbReference type="PIRSR" id="PIRSR602129-50"/>
    </source>
</evidence>
<dbReference type="GO" id="GO:0005737">
    <property type="term" value="C:cytoplasm"/>
    <property type="evidence" value="ECO:0007669"/>
    <property type="project" value="TreeGrafter"/>
</dbReference>
<comment type="cofactor">
    <cofactor evidence="1 5 6">
        <name>pyridoxal 5'-phosphate</name>
        <dbReference type="ChEBI" id="CHEBI:597326"/>
    </cofactor>
</comment>
<dbReference type="EC" id="4.1.1.86" evidence="7"/>
<evidence type="ECO:0000313" key="7">
    <source>
        <dbReference type="EMBL" id="TWU16651.1"/>
    </source>
</evidence>
<evidence type="ECO:0000256" key="4">
    <source>
        <dbReference type="ARBA" id="ARBA00023239"/>
    </source>
</evidence>
<dbReference type="InterPro" id="IPR015424">
    <property type="entry name" value="PyrdxlP-dep_Trfase"/>
</dbReference>
<evidence type="ECO:0000256" key="1">
    <source>
        <dbReference type="ARBA" id="ARBA00001933"/>
    </source>
</evidence>
<feature type="modified residue" description="N6-(pyridoxal phosphate)lysine" evidence="5">
    <location>
        <position position="324"/>
    </location>
</feature>
<protein>
    <submittedName>
        <fullName evidence="7">L-2,4-diaminobutyrate decarboxylase</fullName>
        <ecNumber evidence="7">4.1.1.86</ecNumber>
    </submittedName>
</protein>
<reference evidence="7 8" key="1">
    <citation type="journal article" date="2020" name="Antonie Van Leeuwenhoek">
        <title>Rhodopirellula heiligendammensis sp. nov., Rhodopirellula pilleata sp. nov., and Rhodopirellula solitaria sp. nov. isolated from natural or artificial marine surfaces in Northern Germany and California, USA, and emended description of the genus Rhodopirellula.</title>
        <authorList>
            <person name="Kallscheuer N."/>
            <person name="Wiegand S."/>
            <person name="Jogler M."/>
            <person name="Boedeker C."/>
            <person name="Peeters S.H."/>
            <person name="Rast P."/>
            <person name="Heuer A."/>
            <person name="Jetten M.S.M."/>
            <person name="Rohde M."/>
            <person name="Jogler C."/>
        </authorList>
    </citation>
    <scope>NUCLEOTIDE SEQUENCE [LARGE SCALE GENOMIC DNA]</scope>
    <source>
        <strain evidence="7 8">Poly21</strain>
    </source>
</reference>
<keyword evidence="3 5" id="KW-0663">Pyridoxal phosphate</keyword>
<dbReference type="PANTHER" id="PTHR11999">
    <property type="entry name" value="GROUP II PYRIDOXAL-5-PHOSPHATE DECARBOXYLASE"/>
    <property type="match status" value="1"/>
</dbReference>
<gene>
    <name evidence="7" type="primary">ddc</name>
    <name evidence="7" type="ORF">Poly21_38560</name>
</gene>
<dbReference type="InterPro" id="IPR002129">
    <property type="entry name" value="PyrdxlP-dep_de-COase"/>
</dbReference>
<dbReference type="EMBL" id="SJPU01000002">
    <property type="protein sequence ID" value="TWU16651.1"/>
    <property type="molecule type" value="Genomic_DNA"/>
</dbReference>
<dbReference type="GO" id="GO:0030170">
    <property type="term" value="F:pyridoxal phosphate binding"/>
    <property type="evidence" value="ECO:0007669"/>
    <property type="project" value="InterPro"/>
</dbReference>
<keyword evidence="4 6" id="KW-0456">Lyase</keyword>
<dbReference type="SUPFAM" id="SSF53383">
    <property type="entry name" value="PLP-dependent transferases"/>
    <property type="match status" value="1"/>
</dbReference>
<evidence type="ECO:0000256" key="2">
    <source>
        <dbReference type="ARBA" id="ARBA00022793"/>
    </source>
</evidence>
<dbReference type="Gene3D" id="3.40.640.10">
    <property type="entry name" value="Type I PLP-dependent aspartate aminotransferase-like (Major domain)"/>
    <property type="match status" value="1"/>
</dbReference>
<name>A0A5C6BYW8_9BACT</name>
<dbReference type="OrthoDB" id="9803665at2"/>
<proteinExistence type="inferred from homology"/>
<organism evidence="7 8">
    <name type="scientific">Allorhodopirellula heiligendammensis</name>
    <dbReference type="NCBI Taxonomy" id="2714739"/>
    <lineage>
        <taxon>Bacteria</taxon>
        <taxon>Pseudomonadati</taxon>
        <taxon>Planctomycetota</taxon>
        <taxon>Planctomycetia</taxon>
        <taxon>Pirellulales</taxon>
        <taxon>Pirellulaceae</taxon>
        <taxon>Allorhodopirellula</taxon>
    </lineage>
</organism>
<evidence type="ECO:0000256" key="3">
    <source>
        <dbReference type="ARBA" id="ARBA00022898"/>
    </source>
</evidence>
<dbReference type="InterPro" id="IPR010977">
    <property type="entry name" value="Aromatic_deC"/>
</dbReference>
<dbReference type="Pfam" id="PF00282">
    <property type="entry name" value="Pyridoxal_deC"/>
    <property type="match status" value="1"/>
</dbReference>
<dbReference type="AlphaFoldDB" id="A0A5C6BYW8"/>
<dbReference type="GO" id="GO:0033983">
    <property type="term" value="F:diaminobutyrate decarboxylase activity"/>
    <property type="evidence" value="ECO:0007669"/>
    <property type="project" value="UniProtKB-EC"/>
</dbReference>
<sequence length="504" mass="55279">MLFASSWPRSYRSLTDEPTPVSISCSLGNMTRPRTNPLELSGEQMRLATQRVLDLLIEMTEGNHRCPASGGDLSAGCLKDVSRPPAEGPRELDDLLKIVRAAVDPSYQSAGPGYMAYIPSGGIFTSALAEFLACGLNRYTGKVKTAPALVALEESVLRWICDLFGFPAESQALLTSGGSMANLIALTTARTVHADGQVDRATLYIGDQGHGSLAKAARTAGISRDHIRVIRSDSALQLDTEHLKDCLTADRDAGLIPVCICATAGTTNSGTIDPLREIAGIARQFQVWFHVDGAYGGLFQLTERGRRRLTGIERADSITIDPHKTLFLPFGTGAVVVRSRELLRRTFSEPADYMHDIYGASDLDITAGLPDFDELSPELTRPFRGLRLWLPLHLHGVNAFAEQINEKLDLATIAFERLATDECFEVPWSPDLSVVVFRLRGRDDDVQLDFLNRINLTQRVLLSSTRIGGSIFLRLAILSVRTHFDRVNEALEIISQAARAYRSQ</sequence>
<dbReference type="Proteomes" id="UP000319908">
    <property type="component" value="Unassembled WGS sequence"/>
</dbReference>
<dbReference type="Gene3D" id="3.90.1150.170">
    <property type="match status" value="2"/>
</dbReference>
<evidence type="ECO:0000313" key="8">
    <source>
        <dbReference type="Proteomes" id="UP000319908"/>
    </source>
</evidence>